<dbReference type="InterPro" id="IPR045057">
    <property type="entry name" value="Gcn5-rel_NAT"/>
</dbReference>
<evidence type="ECO:0000313" key="3">
    <source>
        <dbReference type="EMBL" id="SDF71865.1"/>
    </source>
</evidence>
<feature type="domain" description="N-acetyltransferase" evidence="1">
    <location>
        <begin position="1"/>
        <end position="100"/>
    </location>
</feature>
<protein>
    <submittedName>
        <fullName evidence="3">Uncharacterized protein</fullName>
    </submittedName>
</protein>
<dbReference type="Pfam" id="PF14542">
    <property type="entry name" value="Acetyltransf_CG"/>
    <property type="match status" value="1"/>
</dbReference>
<gene>
    <name evidence="3" type="ORF">SAMN04488121_102756</name>
</gene>
<reference evidence="3 4" key="1">
    <citation type="submission" date="2016-10" db="EMBL/GenBank/DDBJ databases">
        <authorList>
            <person name="de Groot N.N."/>
        </authorList>
    </citation>
    <scope>NUCLEOTIDE SEQUENCE [LARGE SCALE GENOMIC DNA]</scope>
    <source>
        <strain evidence="3 4">DSM 527</strain>
    </source>
</reference>
<evidence type="ECO:0000259" key="2">
    <source>
        <dbReference type="PROSITE" id="PS51729"/>
    </source>
</evidence>
<dbReference type="SUPFAM" id="SSF55729">
    <property type="entry name" value="Acyl-CoA N-acyltransferases (Nat)"/>
    <property type="match status" value="1"/>
</dbReference>
<evidence type="ECO:0000259" key="1">
    <source>
        <dbReference type="PROSITE" id="PS51186"/>
    </source>
</evidence>
<accession>A0A1G7NCP4</accession>
<proteinExistence type="predicted"/>
<dbReference type="InterPro" id="IPR000182">
    <property type="entry name" value="GNAT_dom"/>
</dbReference>
<feature type="domain" description="N-acetyltransferase" evidence="2">
    <location>
        <begin position="8"/>
        <end position="95"/>
    </location>
</feature>
<evidence type="ECO:0000313" key="4">
    <source>
        <dbReference type="Proteomes" id="UP000199045"/>
    </source>
</evidence>
<dbReference type="GO" id="GO:0016747">
    <property type="term" value="F:acyltransferase activity, transferring groups other than amino-acyl groups"/>
    <property type="evidence" value="ECO:0007669"/>
    <property type="project" value="InterPro"/>
</dbReference>
<dbReference type="PANTHER" id="PTHR31435:SF9">
    <property type="entry name" value="PROTEIN NATD1"/>
    <property type="match status" value="1"/>
</dbReference>
<dbReference type="STRING" id="104663.SAMN04488121_102756"/>
<dbReference type="InterPro" id="IPR016181">
    <property type="entry name" value="Acyl_CoA_acyltransferase"/>
</dbReference>
<organism evidence="3 4">
    <name type="scientific">Chitinophaga filiformis</name>
    <name type="common">Myxococcus filiformis</name>
    <name type="synonym">Flexibacter filiformis</name>
    <dbReference type="NCBI Taxonomy" id="104663"/>
    <lineage>
        <taxon>Bacteria</taxon>
        <taxon>Pseudomonadati</taxon>
        <taxon>Bacteroidota</taxon>
        <taxon>Chitinophagia</taxon>
        <taxon>Chitinophagales</taxon>
        <taxon>Chitinophagaceae</taxon>
        <taxon>Chitinophaga</taxon>
    </lineage>
</organism>
<dbReference type="InterPro" id="IPR031165">
    <property type="entry name" value="GNAT_YJDJ"/>
</dbReference>
<name>A0A1G7NCP4_CHIFI</name>
<sequence length="101" mass="11621">MDEVVIRLNAKNHGAFYLMHEGEQTGEMIISIADNVLTVYHTEIDPKFEGKGLARVLLNGMVAYAREHQLKVKPLCAYVHAQFKRHPEEFADIWLKQEAEQ</sequence>
<dbReference type="Proteomes" id="UP000199045">
    <property type="component" value="Unassembled WGS sequence"/>
</dbReference>
<dbReference type="EMBL" id="FNBN01000002">
    <property type="protein sequence ID" value="SDF71865.1"/>
    <property type="molecule type" value="Genomic_DNA"/>
</dbReference>
<dbReference type="PANTHER" id="PTHR31435">
    <property type="entry name" value="PROTEIN NATD1"/>
    <property type="match status" value="1"/>
</dbReference>
<dbReference type="RefSeq" id="WP_089831381.1">
    <property type="nucleotide sequence ID" value="NZ_FNBN01000002.1"/>
</dbReference>
<dbReference type="OrthoDB" id="1120671at2"/>
<dbReference type="Gene3D" id="3.40.630.30">
    <property type="match status" value="1"/>
</dbReference>
<dbReference type="PROSITE" id="PS51729">
    <property type="entry name" value="GNAT_YJDJ"/>
    <property type="match status" value="1"/>
</dbReference>
<dbReference type="PROSITE" id="PS51186">
    <property type="entry name" value="GNAT"/>
    <property type="match status" value="1"/>
</dbReference>
<dbReference type="AlphaFoldDB" id="A0A1G7NCP4"/>